<accession>A0AAU9NQ60</accession>
<evidence type="ECO:0000256" key="1">
    <source>
        <dbReference type="SAM" id="MobiDB-lite"/>
    </source>
</evidence>
<name>A0AAU9NQ60_9ASTR</name>
<dbReference type="EMBL" id="CAKMRJ010005400">
    <property type="protein sequence ID" value="CAH1439824.1"/>
    <property type="molecule type" value="Genomic_DNA"/>
</dbReference>
<reference evidence="2 3" key="1">
    <citation type="submission" date="2022-01" db="EMBL/GenBank/DDBJ databases">
        <authorList>
            <person name="Xiong W."/>
            <person name="Schranz E."/>
        </authorList>
    </citation>
    <scope>NUCLEOTIDE SEQUENCE [LARGE SCALE GENOMIC DNA]</scope>
</reference>
<organism evidence="2 3">
    <name type="scientific">Lactuca virosa</name>
    <dbReference type="NCBI Taxonomy" id="75947"/>
    <lineage>
        <taxon>Eukaryota</taxon>
        <taxon>Viridiplantae</taxon>
        <taxon>Streptophyta</taxon>
        <taxon>Embryophyta</taxon>
        <taxon>Tracheophyta</taxon>
        <taxon>Spermatophyta</taxon>
        <taxon>Magnoliopsida</taxon>
        <taxon>eudicotyledons</taxon>
        <taxon>Gunneridae</taxon>
        <taxon>Pentapetalae</taxon>
        <taxon>asterids</taxon>
        <taxon>campanulids</taxon>
        <taxon>Asterales</taxon>
        <taxon>Asteraceae</taxon>
        <taxon>Cichorioideae</taxon>
        <taxon>Cichorieae</taxon>
        <taxon>Lactucinae</taxon>
        <taxon>Lactuca</taxon>
    </lineage>
</organism>
<proteinExistence type="predicted"/>
<protein>
    <submittedName>
        <fullName evidence="2">Uncharacterized protein</fullName>
    </submittedName>
</protein>
<evidence type="ECO:0000313" key="2">
    <source>
        <dbReference type="EMBL" id="CAH1439824.1"/>
    </source>
</evidence>
<gene>
    <name evidence="2" type="ORF">LVIROSA_LOCUS25997</name>
</gene>
<evidence type="ECO:0000313" key="3">
    <source>
        <dbReference type="Proteomes" id="UP001157418"/>
    </source>
</evidence>
<comment type="caution">
    <text evidence="2">The sequence shown here is derived from an EMBL/GenBank/DDBJ whole genome shotgun (WGS) entry which is preliminary data.</text>
</comment>
<dbReference type="Proteomes" id="UP001157418">
    <property type="component" value="Unassembled WGS sequence"/>
</dbReference>
<keyword evidence="3" id="KW-1185">Reference proteome</keyword>
<feature type="region of interest" description="Disordered" evidence="1">
    <location>
        <begin position="82"/>
        <end position="101"/>
    </location>
</feature>
<dbReference type="AlphaFoldDB" id="A0AAU9NQ60"/>
<sequence length="138" mass="15078">MSKSTGQGGSTNELLDNRAKYGCFGPFPNTMDSNDIPLCGPYINFNSAQDKRRRLMRNGSDIPIDLSDSTSPHPTLDLNRLPIPTQVPLPDVEVDSPSSSSKIRNTMVVGNILGFEVEDDNSILKEVLGEDGENQIIQ</sequence>
<feature type="compositionally biased region" description="Low complexity" evidence="1">
    <location>
        <begin position="88"/>
        <end position="101"/>
    </location>
</feature>